<dbReference type="PANTHER" id="PTHR43259">
    <property type="entry name" value="SPT10P"/>
    <property type="match status" value="1"/>
</dbReference>
<proteinExistence type="predicted"/>
<dbReference type="Gene3D" id="3.40.630.30">
    <property type="match status" value="1"/>
</dbReference>
<dbReference type="SUPFAM" id="SSF55729">
    <property type="entry name" value="Acyl-CoA N-acyltransferases (Nat)"/>
    <property type="match status" value="1"/>
</dbReference>
<keyword evidence="3" id="KW-1185">Reference proteome</keyword>
<dbReference type="InterPro" id="IPR052829">
    <property type="entry name" value="N-acetyltransferase_domain"/>
</dbReference>
<dbReference type="RefSeq" id="XP_020429476.1">
    <property type="nucleotide sequence ID" value="XM_020583289.1"/>
</dbReference>
<dbReference type="GO" id="GO:0016747">
    <property type="term" value="F:acyltransferase activity, transferring groups other than amino-acyl groups"/>
    <property type="evidence" value="ECO:0007669"/>
    <property type="project" value="InterPro"/>
</dbReference>
<evidence type="ECO:0000259" key="1">
    <source>
        <dbReference type="PROSITE" id="PS51186"/>
    </source>
</evidence>
<dbReference type="CDD" id="cd04301">
    <property type="entry name" value="NAT_SF"/>
    <property type="match status" value="1"/>
</dbReference>
<dbReference type="InterPro" id="IPR016181">
    <property type="entry name" value="Acyl_CoA_acyltransferase"/>
</dbReference>
<dbReference type="Proteomes" id="UP000001396">
    <property type="component" value="Unassembled WGS sequence"/>
</dbReference>
<evidence type="ECO:0000313" key="2">
    <source>
        <dbReference type="EMBL" id="EFA77347.1"/>
    </source>
</evidence>
<dbReference type="Pfam" id="PF13673">
    <property type="entry name" value="Acetyltransf_10"/>
    <property type="match status" value="1"/>
</dbReference>
<accession>D3BMY5</accession>
<dbReference type="PROSITE" id="PS51186">
    <property type="entry name" value="GNAT"/>
    <property type="match status" value="1"/>
</dbReference>
<dbReference type="PANTHER" id="PTHR43259:SF1">
    <property type="entry name" value="N-ACETYLTRANSFERASE DOMAIN-CONTAINING PROTEIN"/>
    <property type="match status" value="1"/>
</dbReference>
<protein>
    <recommendedName>
        <fullName evidence="1">N-acetyltransferase domain-containing protein</fullName>
    </recommendedName>
</protein>
<dbReference type="InParanoid" id="D3BMY5"/>
<dbReference type="AlphaFoldDB" id="D3BMY5"/>
<sequence length="164" mass="19633">MISSNIKFISTKIDTEEFKEIRKIRYDVFVTEQKCPEDEEYDEYDAEATHYLLLDNDIPIGCSRSRKYHLADKDVYKLERFAIFKQFRGKSYGRILVEETIKAVYKETKEQNYPCYIINSQQYVESFYSKCGFITDTTIPVFYECEIPHVRMTIPMEIVKERYS</sequence>
<dbReference type="STRING" id="670386.D3BMY5"/>
<reference evidence="2 3" key="1">
    <citation type="journal article" date="2011" name="Genome Res.">
        <title>Phylogeny-wide analysis of social amoeba genomes highlights ancient origins for complex intercellular communication.</title>
        <authorList>
            <person name="Heidel A.J."/>
            <person name="Lawal H.M."/>
            <person name="Felder M."/>
            <person name="Schilde C."/>
            <person name="Helps N.R."/>
            <person name="Tunggal B."/>
            <person name="Rivero F."/>
            <person name="John U."/>
            <person name="Schleicher M."/>
            <person name="Eichinger L."/>
            <person name="Platzer M."/>
            <person name="Noegel A.A."/>
            <person name="Schaap P."/>
            <person name="Gloeckner G."/>
        </authorList>
    </citation>
    <scope>NUCLEOTIDE SEQUENCE [LARGE SCALE GENOMIC DNA]</scope>
    <source>
        <strain evidence="3">ATCC 26659 / Pp 5 / PN500</strain>
    </source>
</reference>
<organism evidence="2 3">
    <name type="scientific">Heterostelium pallidum (strain ATCC 26659 / Pp 5 / PN500)</name>
    <name type="common">Cellular slime mold</name>
    <name type="synonym">Polysphondylium pallidum</name>
    <dbReference type="NCBI Taxonomy" id="670386"/>
    <lineage>
        <taxon>Eukaryota</taxon>
        <taxon>Amoebozoa</taxon>
        <taxon>Evosea</taxon>
        <taxon>Eumycetozoa</taxon>
        <taxon>Dictyostelia</taxon>
        <taxon>Acytosteliales</taxon>
        <taxon>Acytosteliaceae</taxon>
        <taxon>Heterostelium</taxon>
    </lineage>
</organism>
<dbReference type="EMBL" id="ADBJ01000043">
    <property type="protein sequence ID" value="EFA77347.1"/>
    <property type="molecule type" value="Genomic_DNA"/>
</dbReference>
<dbReference type="UniPathway" id="UPA00113">
    <property type="reaction ID" value="UER00529"/>
</dbReference>
<dbReference type="GO" id="GO:0006048">
    <property type="term" value="P:UDP-N-acetylglucosamine biosynthetic process"/>
    <property type="evidence" value="ECO:0007669"/>
    <property type="project" value="UniProtKB-UniPathway"/>
</dbReference>
<name>D3BMY5_HETP5</name>
<gene>
    <name evidence="2" type="ORF">PPL_12559</name>
</gene>
<feature type="domain" description="N-acetyltransferase" evidence="1">
    <location>
        <begin position="9"/>
        <end position="157"/>
    </location>
</feature>
<dbReference type="OMA" id="QYVEKFY"/>
<dbReference type="GeneID" id="31368026"/>
<dbReference type="InterPro" id="IPR000182">
    <property type="entry name" value="GNAT_dom"/>
</dbReference>
<comment type="caution">
    <text evidence="2">The sequence shown here is derived from an EMBL/GenBank/DDBJ whole genome shotgun (WGS) entry which is preliminary data.</text>
</comment>
<evidence type="ECO:0000313" key="3">
    <source>
        <dbReference type="Proteomes" id="UP000001396"/>
    </source>
</evidence>